<feature type="transmembrane region" description="Helical" evidence="1">
    <location>
        <begin position="5"/>
        <end position="25"/>
    </location>
</feature>
<proteinExistence type="predicted"/>
<dbReference type="AlphaFoldDB" id="A0AAX3E5S0"/>
<sequence length="191" mass="21152">MKKILYLVITCAAAGMLVLVGIHILPNPDLQGPGEIPTEVPENRTPRPTGVPRENTSFIEIHHAGDPGVILYPGDPGYPAIEAECREQIRSTCGQYKMGFSRVELDAMKQNDTYVAMHLPAPTRFETGYIVDGSPKEILADEAVFFLDFEDWPENIIIMRLGDVCGVWDASRDREKLRVLADPFLVGRAAS</sequence>
<organism evidence="2 3">
    <name type="scientific">Methanoculleus submarinus</name>
    <dbReference type="NCBI Taxonomy" id="204050"/>
    <lineage>
        <taxon>Archaea</taxon>
        <taxon>Methanobacteriati</taxon>
        <taxon>Methanobacteriota</taxon>
        <taxon>Stenosarchaea group</taxon>
        <taxon>Methanomicrobia</taxon>
        <taxon>Methanomicrobiales</taxon>
        <taxon>Methanomicrobiaceae</taxon>
        <taxon>Methanoculleus</taxon>
    </lineage>
</organism>
<dbReference type="Proteomes" id="UP001156196">
    <property type="component" value="Chromosome"/>
</dbReference>
<dbReference type="EMBL" id="CP109831">
    <property type="protein sequence ID" value="UYU17538.1"/>
    <property type="molecule type" value="Genomic_DNA"/>
</dbReference>
<accession>A0AAX3E5S0</accession>
<evidence type="ECO:0000256" key="1">
    <source>
        <dbReference type="SAM" id="Phobius"/>
    </source>
</evidence>
<reference evidence="2" key="1">
    <citation type="submission" date="2022-10" db="EMBL/GenBank/DDBJ databases">
        <title>Complete genome of Methanoculleus submarinus DSM 15122.</title>
        <authorList>
            <person name="Chen S.-C."/>
            <person name="Lai S.-J."/>
            <person name="You Y.-T."/>
        </authorList>
    </citation>
    <scope>NUCLEOTIDE SEQUENCE</scope>
    <source>
        <strain evidence="2">DSM 15122</strain>
    </source>
</reference>
<dbReference type="KEGG" id="msum:OH143_07410"/>
<dbReference type="GeneID" id="76730708"/>
<name>A0AAX3E5S0_9EURY</name>
<dbReference type="RefSeq" id="WP_011842980.1">
    <property type="nucleotide sequence ID" value="NZ_CP109831.1"/>
</dbReference>
<keyword evidence="3" id="KW-1185">Reference proteome</keyword>
<evidence type="ECO:0000313" key="2">
    <source>
        <dbReference type="EMBL" id="UYU17538.1"/>
    </source>
</evidence>
<keyword evidence="1" id="KW-0472">Membrane</keyword>
<gene>
    <name evidence="2" type="ORF">OH143_07410</name>
</gene>
<keyword evidence="1" id="KW-1133">Transmembrane helix</keyword>
<evidence type="ECO:0000313" key="3">
    <source>
        <dbReference type="Proteomes" id="UP001156196"/>
    </source>
</evidence>
<keyword evidence="1" id="KW-0812">Transmembrane</keyword>
<dbReference type="GeneID" id="4846382"/>
<protein>
    <submittedName>
        <fullName evidence="2">Uncharacterized protein</fullName>
    </submittedName>
</protein>